<keyword evidence="2" id="KW-0378">Hydrolase</keyword>
<dbReference type="AlphaFoldDB" id="A0A3B1BXE5"/>
<dbReference type="PANTHER" id="PTHR43343:SF3">
    <property type="entry name" value="PROTEASE DO-LIKE 8, CHLOROPLASTIC"/>
    <property type="match status" value="1"/>
</dbReference>
<protein>
    <submittedName>
        <fullName evidence="4">HtrA protease/chaperone protein</fullName>
    </submittedName>
</protein>
<dbReference type="EMBL" id="UOGC01000040">
    <property type="protein sequence ID" value="VAX16973.1"/>
    <property type="molecule type" value="Genomic_DNA"/>
</dbReference>
<dbReference type="PANTHER" id="PTHR43343">
    <property type="entry name" value="PEPTIDASE S12"/>
    <property type="match status" value="1"/>
</dbReference>
<evidence type="ECO:0000256" key="2">
    <source>
        <dbReference type="ARBA" id="ARBA00022801"/>
    </source>
</evidence>
<evidence type="ECO:0000259" key="3">
    <source>
        <dbReference type="PROSITE" id="PS50106"/>
    </source>
</evidence>
<dbReference type="SMART" id="SM00228">
    <property type="entry name" value="PDZ"/>
    <property type="match status" value="1"/>
</dbReference>
<dbReference type="SUPFAM" id="SSF50494">
    <property type="entry name" value="Trypsin-like serine proteases"/>
    <property type="match status" value="1"/>
</dbReference>
<dbReference type="Gene3D" id="2.30.42.10">
    <property type="match status" value="1"/>
</dbReference>
<organism evidence="4">
    <name type="scientific">hydrothermal vent metagenome</name>
    <dbReference type="NCBI Taxonomy" id="652676"/>
    <lineage>
        <taxon>unclassified sequences</taxon>
        <taxon>metagenomes</taxon>
        <taxon>ecological metagenomes</taxon>
    </lineage>
</organism>
<dbReference type="Pfam" id="PF13365">
    <property type="entry name" value="Trypsin_2"/>
    <property type="match status" value="1"/>
</dbReference>
<proteinExistence type="predicted"/>
<sequence>MKDKIAALLIGVAIGLFVVAAIDKRPNLPQVHSFASAAKIALPSVVEVAALVPDDEQPTEGEGFYHDILELFHGVLRKPYRVDSYGSGVIIDKRGHILTNQHVIKQAEIVTVKLYGIEREVEAEVIGVDPLTDLALIKIKYVRGLVPAKFADSSFISAGQRVAAIGNPFNLHGSFTVGVISALNRSGLGVVDLEDFIQTDARIFPGNSGGPLLNIKGEVVGINTAVIKEATGIGFAIPSSSAFKVAMTLLKEGSATRGDLGITTVILTKNMALLLGLPEETKGLLVTEIEKGSSAWRGGLRAGDVIISFDGLLIETPRALNRLAMSARKGDEKEVSFLHKGEPYNTIVALDAK</sequence>
<evidence type="ECO:0000256" key="1">
    <source>
        <dbReference type="ARBA" id="ARBA00022670"/>
    </source>
</evidence>
<dbReference type="GO" id="GO:0004252">
    <property type="term" value="F:serine-type endopeptidase activity"/>
    <property type="evidence" value="ECO:0007669"/>
    <property type="project" value="InterPro"/>
</dbReference>
<dbReference type="GO" id="GO:0006508">
    <property type="term" value="P:proteolysis"/>
    <property type="evidence" value="ECO:0007669"/>
    <property type="project" value="UniProtKB-KW"/>
</dbReference>
<keyword evidence="1 4" id="KW-0645">Protease</keyword>
<gene>
    <name evidence="4" type="ORF">MNBD_NITROSPINAE01-1656</name>
</gene>
<dbReference type="PRINTS" id="PR00834">
    <property type="entry name" value="PROTEASES2C"/>
</dbReference>
<accession>A0A3B1BXE5</accession>
<feature type="domain" description="PDZ" evidence="3">
    <location>
        <begin position="264"/>
        <end position="311"/>
    </location>
</feature>
<dbReference type="PROSITE" id="PS50106">
    <property type="entry name" value="PDZ"/>
    <property type="match status" value="1"/>
</dbReference>
<dbReference type="SUPFAM" id="SSF50156">
    <property type="entry name" value="PDZ domain-like"/>
    <property type="match status" value="1"/>
</dbReference>
<name>A0A3B1BXE5_9ZZZZ</name>
<dbReference type="InterPro" id="IPR001940">
    <property type="entry name" value="Peptidase_S1C"/>
</dbReference>
<reference evidence="4" key="1">
    <citation type="submission" date="2018-06" db="EMBL/GenBank/DDBJ databases">
        <authorList>
            <person name="Zhirakovskaya E."/>
        </authorList>
    </citation>
    <scope>NUCLEOTIDE SEQUENCE</scope>
</reference>
<dbReference type="Gene3D" id="2.40.10.120">
    <property type="match status" value="1"/>
</dbReference>
<dbReference type="InterPro" id="IPR051201">
    <property type="entry name" value="Chloro_Bact_Ser_Proteases"/>
</dbReference>
<dbReference type="InterPro" id="IPR001478">
    <property type="entry name" value="PDZ"/>
</dbReference>
<dbReference type="Pfam" id="PF13180">
    <property type="entry name" value="PDZ_2"/>
    <property type="match status" value="1"/>
</dbReference>
<dbReference type="InterPro" id="IPR036034">
    <property type="entry name" value="PDZ_sf"/>
</dbReference>
<dbReference type="InterPro" id="IPR009003">
    <property type="entry name" value="Peptidase_S1_PA"/>
</dbReference>
<evidence type="ECO:0000313" key="4">
    <source>
        <dbReference type="EMBL" id="VAX16973.1"/>
    </source>
</evidence>